<dbReference type="SMART" id="SM00388">
    <property type="entry name" value="HisKA"/>
    <property type="match status" value="1"/>
</dbReference>
<dbReference type="EMBL" id="NVUS01000005">
    <property type="protein sequence ID" value="PCJ02045.1"/>
    <property type="molecule type" value="Genomic_DNA"/>
</dbReference>
<dbReference type="SMART" id="SM00387">
    <property type="entry name" value="HATPase_c"/>
    <property type="match status" value="1"/>
</dbReference>
<feature type="domain" description="Histidine kinase" evidence="11">
    <location>
        <begin position="234"/>
        <end position="434"/>
    </location>
</feature>
<evidence type="ECO:0000256" key="7">
    <source>
        <dbReference type="ARBA" id="ARBA00022777"/>
    </source>
</evidence>
<dbReference type="InterPro" id="IPR036097">
    <property type="entry name" value="HisK_dim/P_sf"/>
</dbReference>
<dbReference type="InterPro" id="IPR003661">
    <property type="entry name" value="HisK_dim/P_dom"/>
</dbReference>
<dbReference type="PANTHER" id="PTHR44936">
    <property type="entry name" value="SENSOR PROTEIN CREC"/>
    <property type="match status" value="1"/>
</dbReference>
<reference evidence="12" key="2">
    <citation type="journal article" date="2018" name="ISME J.">
        <title>A dynamic microbial community with high functional redundancy inhabits the cold, oxic subseafloor aquifer.</title>
        <authorList>
            <person name="Tully B.J."/>
            <person name="Wheat C.G."/>
            <person name="Glazer B.T."/>
            <person name="Huber J.A."/>
        </authorList>
    </citation>
    <scope>NUCLEOTIDE SEQUENCE</scope>
    <source>
        <strain evidence="12">NORP83</strain>
    </source>
</reference>
<evidence type="ECO:0000256" key="9">
    <source>
        <dbReference type="SAM" id="MobiDB-lite"/>
    </source>
</evidence>
<dbReference type="InterPro" id="IPR036890">
    <property type="entry name" value="HATPase_C_sf"/>
</dbReference>
<sequence>MLSMNWNSMNDEKGSSLTPARPDHWRMARQDLHLRLQTSILLRWLAVMGQSFAVLFVHFVLGFKLPLIWCFIPIILSANLNITLAILFPSSKRLSGVYAAALFSYDLLQLATIFYFTGGLQNPFVFLFIVPVCVSATILQRNSTIWLASLAILLITFLGFYHEALPWTAGDQFKIPTLYMMGVWSSLILVMLFLAIYIRRISAESYAMFAALSATELMLEREQKLSALDGLASAAAHELGTPLSTITLVAKELMLELKDQPAVYEDLELLTDQAKRCRSILAELQARKNEDRDDFLDFPITEMMDDLISNHRMADIDIQVFETAIDNSATPILHRNPAFLYALGNLVNNAAEFASQKVVIELEWSEKFVNIHIGDDGDGFSDEILDKLGEPFISTRTATPESLESGEHHGMGLGFFIAKTVLERSGARMRVGNQKAYKEMIEFSQKHPEISGAHIHLKWRRSEFEKIGLEQ</sequence>
<feature type="transmembrane region" description="Helical" evidence="10">
    <location>
        <begin position="146"/>
        <end position="165"/>
    </location>
</feature>
<dbReference type="Gene3D" id="3.30.565.10">
    <property type="entry name" value="Histidine kinase-like ATPase, C-terminal domain"/>
    <property type="match status" value="1"/>
</dbReference>
<dbReference type="InterPro" id="IPR005467">
    <property type="entry name" value="His_kinase_dom"/>
</dbReference>
<dbReference type="Pfam" id="PF25323">
    <property type="entry name" value="6TM_PilS"/>
    <property type="match status" value="1"/>
</dbReference>
<dbReference type="SUPFAM" id="SSF55874">
    <property type="entry name" value="ATPase domain of HSP90 chaperone/DNA topoisomerase II/histidine kinase"/>
    <property type="match status" value="1"/>
</dbReference>
<keyword evidence="5" id="KW-0808">Transferase</keyword>
<reference key="1">
    <citation type="submission" date="2017-08" db="EMBL/GenBank/DDBJ databases">
        <title>A dynamic microbial community with high functional redundancy inhabits the cold, oxic subseafloor aquifer.</title>
        <authorList>
            <person name="Tully B.J."/>
            <person name="Wheat C.G."/>
            <person name="Glazer B.T."/>
            <person name="Huber J.A."/>
        </authorList>
    </citation>
    <scope>NUCLEOTIDE SEQUENCE [LARGE SCALE GENOMIC DNA]</scope>
</reference>
<evidence type="ECO:0000256" key="2">
    <source>
        <dbReference type="ARBA" id="ARBA00004651"/>
    </source>
</evidence>
<dbReference type="GO" id="GO:0005886">
    <property type="term" value="C:plasma membrane"/>
    <property type="evidence" value="ECO:0007669"/>
    <property type="project" value="UniProtKB-SubCell"/>
</dbReference>
<comment type="caution">
    <text evidence="12">The sequence shown here is derived from an EMBL/GenBank/DDBJ whole genome shotgun (WGS) entry which is preliminary data.</text>
</comment>
<evidence type="ECO:0000256" key="3">
    <source>
        <dbReference type="ARBA" id="ARBA00012438"/>
    </source>
</evidence>
<dbReference type="GO" id="GO:0005524">
    <property type="term" value="F:ATP binding"/>
    <property type="evidence" value="ECO:0007669"/>
    <property type="project" value="UniProtKB-KW"/>
</dbReference>
<dbReference type="NCBIfam" id="NF033792">
    <property type="entry name" value="ActS_PrrB_HisK"/>
    <property type="match status" value="1"/>
</dbReference>
<comment type="subcellular location">
    <subcellularLocation>
        <location evidence="2">Cell membrane</location>
        <topology evidence="2">Multi-pass membrane protein</topology>
    </subcellularLocation>
</comment>
<evidence type="ECO:0000256" key="6">
    <source>
        <dbReference type="ARBA" id="ARBA00022741"/>
    </source>
</evidence>
<evidence type="ECO:0000256" key="5">
    <source>
        <dbReference type="ARBA" id="ARBA00022679"/>
    </source>
</evidence>
<comment type="catalytic activity">
    <reaction evidence="1">
        <text>ATP + protein L-histidine = ADP + protein N-phospho-L-histidine.</text>
        <dbReference type="EC" id="2.7.13.3"/>
    </reaction>
</comment>
<evidence type="ECO:0000256" key="4">
    <source>
        <dbReference type="ARBA" id="ARBA00022475"/>
    </source>
</evidence>
<dbReference type="InterPro" id="IPR047770">
    <property type="entry name" value="RegB"/>
</dbReference>
<proteinExistence type="predicted"/>
<keyword evidence="10" id="KW-0812">Transmembrane</keyword>
<feature type="transmembrane region" description="Helical" evidence="10">
    <location>
        <begin position="66"/>
        <end position="88"/>
    </location>
</feature>
<evidence type="ECO:0000256" key="10">
    <source>
        <dbReference type="SAM" id="Phobius"/>
    </source>
</evidence>
<dbReference type="PANTHER" id="PTHR44936:SF10">
    <property type="entry name" value="SENSOR PROTEIN RSTB"/>
    <property type="match status" value="1"/>
</dbReference>
<feature type="transmembrane region" description="Helical" evidence="10">
    <location>
        <begin position="95"/>
        <end position="116"/>
    </location>
</feature>
<evidence type="ECO:0000313" key="12">
    <source>
        <dbReference type="EMBL" id="PCJ02045.1"/>
    </source>
</evidence>
<dbReference type="PROSITE" id="PS50109">
    <property type="entry name" value="HIS_KIN"/>
    <property type="match status" value="1"/>
</dbReference>
<evidence type="ECO:0000256" key="1">
    <source>
        <dbReference type="ARBA" id="ARBA00000085"/>
    </source>
</evidence>
<protein>
    <recommendedName>
        <fullName evidence="3">histidine kinase</fullName>
        <ecNumber evidence="3">2.7.13.3</ecNumber>
    </recommendedName>
</protein>
<dbReference type="InterPro" id="IPR003594">
    <property type="entry name" value="HATPase_dom"/>
</dbReference>
<keyword evidence="10" id="KW-1133">Transmembrane helix</keyword>
<evidence type="ECO:0000256" key="8">
    <source>
        <dbReference type="ARBA" id="ARBA00022840"/>
    </source>
</evidence>
<dbReference type="Pfam" id="PF02518">
    <property type="entry name" value="HATPase_c"/>
    <property type="match status" value="1"/>
</dbReference>
<feature type="transmembrane region" description="Helical" evidence="10">
    <location>
        <begin position="177"/>
        <end position="198"/>
    </location>
</feature>
<feature type="region of interest" description="Disordered" evidence="9">
    <location>
        <begin position="1"/>
        <end position="21"/>
    </location>
</feature>
<keyword evidence="10" id="KW-0472">Membrane</keyword>
<dbReference type="AlphaFoldDB" id="A0A2A4Z4Y5"/>
<feature type="transmembrane region" description="Helical" evidence="10">
    <location>
        <begin position="122"/>
        <end position="139"/>
    </location>
</feature>
<accession>A0A2A4Z4Y5</accession>
<dbReference type="CDD" id="cd00082">
    <property type="entry name" value="HisKA"/>
    <property type="match status" value="1"/>
</dbReference>
<keyword evidence="4" id="KW-1003">Cell membrane</keyword>
<name>A0A2A4Z4Y5_9PROT</name>
<keyword evidence="8" id="KW-0067">ATP-binding</keyword>
<evidence type="ECO:0000259" key="11">
    <source>
        <dbReference type="PROSITE" id="PS50109"/>
    </source>
</evidence>
<dbReference type="GO" id="GO:0000155">
    <property type="term" value="F:phosphorelay sensor kinase activity"/>
    <property type="evidence" value="ECO:0007669"/>
    <property type="project" value="InterPro"/>
</dbReference>
<dbReference type="InterPro" id="IPR050980">
    <property type="entry name" value="2C_sensor_his_kinase"/>
</dbReference>
<dbReference type="Gene3D" id="1.10.287.130">
    <property type="match status" value="1"/>
</dbReference>
<dbReference type="EC" id="2.7.13.3" evidence="3"/>
<dbReference type="SUPFAM" id="SSF47384">
    <property type="entry name" value="Homodimeric domain of signal transducing histidine kinase"/>
    <property type="match status" value="1"/>
</dbReference>
<gene>
    <name evidence="12" type="ORF">COB13_05470</name>
</gene>
<organism evidence="12">
    <name type="scientific">OCS116 cluster bacterium</name>
    <dbReference type="NCBI Taxonomy" id="2030921"/>
    <lineage>
        <taxon>Bacteria</taxon>
        <taxon>Pseudomonadati</taxon>
        <taxon>Pseudomonadota</taxon>
        <taxon>Alphaproteobacteria</taxon>
        <taxon>OCS116 cluster</taxon>
    </lineage>
</organism>
<feature type="transmembrane region" description="Helical" evidence="10">
    <location>
        <begin position="40"/>
        <end position="60"/>
    </location>
</feature>
<dbReference type="Pfam" id="PF00512">
    <property type="entry name" value="HisKA"/>
    <property type="match status" value="1"/>
</dbReference>
<keyword evidence="7 12" id="KW-0418">Kinase</keyword>
<keyword evidence="6" id="KW-0547">Nucleotide-binding</keyword>